<feature type="region of interest" description="Disordered" evidence="1">
    <location>
        <begin position="90"/>
        <end position="114"/>
    </location>
</feature>
<gene>
    <name evidence="2" type="ORF">HHI36_023790</name>
</gene>
<sequence>MKQIIDEISFPSRCMNPSIDLGDYGMKWRPTNNHSGGSRAPKLRAISYELNENYTQVFHTRNFKNEKIPYRRIITSDSWRVRNTHTEGIQKPYVHPEPANASAGVSHEKLQREDSIQKDHNQRLMEALQPTDDNIEQELQSPVPGQKRTCSRSLDATNDCNIEVPLTEDVSHTLMGPPEATKAQSKSRKNHKRIHRWFLIIRYLSNTDLFSTPMMNLMALLENTHGSSNPLLEAKRITSDTKDLLIGLHNIYSLLNGNVSGEQLHKTIKNTRE</sequence>
<proteinExistence type="predicted"/>
<reference evidence="2 3" key="1">
    <citation type="journal article" date="2021" name="BMC Biol.">
        <title>Horizontally acquired antibacterial genes associated with adaptive radiation of ladybird beetles.</title>
        <authorList>
            <person name="Li H.S."/>
            <person name="Tang X.F."/>
            <person name="Huang Y.H."/>
            <person name="Xu Z.Y."/>
            <person name="Chen M.L."/>
            <person name="Du X.Y."/>
            <person name="Qiu B.Y."/>
            <person name="Chen P.T."/>
            <person name="Zhang W."/>
            <person name="Slipinski A."/>
            <person name="Escalona H.E."/>
            <person name="Waterhouse R.M."/>
            <person name="Zwick A."/>
            <person name="Pang H."/>
        </authorList>
    </citation>
    <scope>NUCLEOTIDE SEQUENCE [LARGE SCALE GENOMIC DNA]</scope>
    <source>
        <strain evidence="2">SYSU2018</strain>
    </source>
</reference>
<evidence type="ECO:0000313" key="3">
    <source>
        <dbReference type="Proteomes" id="UP001516400"/>
    </source>
</evidence>
<accession>A0ABD2PHG9</accession>
<name>A0ABD2PHG9_9CUCU</name>
<protein>
    <submittedName>
        <fullName evidence="2">Uncharacterized protein</fullName>
    </submittedName>
</protein>
<dbReference type="AlphaFoldDB" id="A0ABD2PHG9"/>
<dbReference type="Proteomes" id="UP001516400">
    <property type="component" value="Unassembled WGS sequence"/>
</dbReference>
<dbReference type="EMBL" id="JABFTP020000186">
    <property type="protein sequence ID" value="KAL3290449.1"/>
    <property type="molecule type" value="Genomic_DNA"/>
</dbReference>
<keyword evidence="3" id="KW-1185">Reference proteome</keyword>
<organism evidence="2 3">
    <name type="scientific">Cryptolaemus montrouzieri</name>
    <dbReference type="NCBI Taxonomy" id="559131"/>
    <lineage>
        <taxon>Eukaryota</taxon>
        <taxon>Metazoa</taxon>
        <taxon>Ecdysozoa</taxon>
        <taxon>Arthropoda</taxon>
        <taxon>Hexapoda</taxon>
        <taxon>Insecta</taxon>
        <taxon>Pterygota</taxon>
        <taxon>Neoptera</taxon>
        <taxon>Endopterygota</taxon>
        <taxon>Coleoptera</taxon>
        <taxon>Polyphaga</taxon>
        <taxon>Cucujiformia</taxon>
        <taxon>Coccinelloidea</taxon>
        <taxon>Coccinellidae</taxon>
        <taxon>Scymninae</taxon>
        <taxon>Scymnini</taxon>
        <taxon>Cryptolaemus</taxon>
    </lineage>
</organism>
<comment type="caution">
    <text evidence="2">The sequence shown here is derived from an EMBL/GenBank/DDBJ whole genome shotgun (WGS) entry which is preliminary data.</text>
</comment>
<evidence type="ECO:0000256" key="1">
    <source>
        <dbReference type="SAM" id="MobiDB-lite"/>
    </source>
</evidence>
<evidence type="ECO:0000313" key="2">
    <source>
        <dbReference type="EMBL" id="KAL3290449.1"/>
    </source>
</evidence>